<dbReference type="InterPro" id="IPR018584">
    <property type="entry name" value="GT87"/>
</dbReference>
<evidence type="ECO:0000313" key="9">
    <source>
        <dbReference type="EMBL" id="MBM9468296.1"/>
    </source>
</evidence>
<dbReference type="EMBL" id="JAERWK010000016">
    <property type="protein sequence ID" value="MBM9468296.1"/>
    <property type="molecule type" value="Genomic_DNA"/>
</dbReference>
<keyword evidence="4 8" id="KW-0812">Transmembrane</keyword>
<feature type="transmembrane region" description="Helical" evidence="8">
    <location>
        <begin position="158"/>
        <end position="178"/>
    </location>
</feature>
<dbReference type="GO" id="GO:0016758">
    <property type="term" value="F:hexosyltransferase activity"/>
    <property type="evidence" value="ECO:0007669"/>
    <property type="project" value="InterPro"/>
</dbReference>
<feature type="transmembrane region" description="Helical" evidence="8">
    <location>
        <begin position="215"/>
        <end position="234"/>
    </location>
</feature>
<evidence type="ECO:0000256" key="3">
    <source>
        <dbReference type="ARBA" id="ARBA00022679"/>
    </source>
</evidence>
<evidence type="ECO:0000313" key="10">
    <source>
        <dbReference type="Proteomes" id="UP000663792"/>
    </source>
</evidence>
<comment type="subcellular location">
    <subcellularLocation>
        <location evidence="1">Cell membrane</location>
        <topology evidence="1">Multi-pass membrane protein</topology>
    </subcellularLocation>
</comment>
<name>A0A939C016_9ACTN</name>
<dbReference type="NCBIfam" id="NF009915">
    <property type="entry name" value="PRK13375.1"/>
    <property type="match status" value="1"/>
</dbReference>
<feature type="transmembrane region" description="Helical" evidence="8">
    <location>
        <begin position="102"/>
        <end position="123"/>
    </location>
</feature>
<evidence type="ECO:0000256" key="5">
    <source>
        <dbReference type="ARBA" id="ARBA00022989"/>
    </source>
</evidence>
<comment type="similarity">
    <text evidence="7">Belongs to the glycosyltransferase 87 family.</text>
</comment>
<evidence type="ECO:0000256" key="6">
    <source>
        <dbReference type="ARBA" id="ARBA00023136"/>
    </source>
</evidence>
<feature type="transmembrane region" description="Helical" evidence="8">
    <location>
        <begin position="388"/>
        <end position="405"/>
    </location>
</feature>
<reference evidence="9" key="1">
    <citation type="submission" date="2021-01" db="EMBL/GenBank/DDBJ databases">
        <title>YIM 132084 draft genome.</title>
        <authorList>
            <person name="An D."/>
        </authorList>
    </citation>
    <scope>NUCLEOTIDE SEQUENCE</scope>
    <source>
        <strain evidence="9">YIM 132084</strain>
    </source>
</reference>
<keyword evidence="5 8" id="KW-1133">Transmembrane helix</keyword>
<feature type="transmembrane region" description="Helical" evidence="8">
    <location>
        <begin position="20"/>
        <end position="43"/>
    </location>
</feature>
<evidence type="ECO:0000256" key="2">
    <source>
        <dbReference type="ARBA" id="ARBA00022475"/>
    </source>
</evidence>
<proteinExistence type="inferred from homology"/>
<sequence>MTEAGRRSERRGAARLLDRFLGSPGPWVLLAATLVLHVVATVAGADPFAMVDLEVYVEGSRHLGDGLYDFVTLPLELPFTYPPFSAMLFLPLGWLPWTVTRVLWQVASFAALAAIVFLSLKLLGRAGRGATRPVPHVRGVVVTGTAVGLWLEPVRTTFNYGQINLFLVALLLAGAAAVGPRRELWAGFTVGLAAGIKLTPAITGLFYLVQRRWSAVLWSVAAFAVTVLIAVAVLPSQTWRYWTELIFDPGRTGPVWSAINQSLRGALARLAGHDVSTAWYLAVLLAVALGVTATVLTARAGDRAAALLAVQLTGLLVSPISWSHHWVWVVPLLLWCLLGPSSRLPAVRVLAGLWLAGTLSYVVSLLIARQDPDQPATRPGWESWLGTVYPVLGLLTLALLLVLGLRAGRAATAVPGPAGARR</sequence>
<dbReference type="Pfam" id="PF09594">
    <property type="entry name" value="GT87"/>
    <property type="match status" value="1"/>
</dbReference>
<feature type="transmembrane region" description="Helical" evidence="8">
    <location>
        <begin position="278"/>
        <end position="297"/>
    </location>
</feature>
<feature type="transmembrane region" description="Helical" evidence="8">
    <location>
        <begin position="304"/>
        <end position="320"/>
    </location>
</feature>
<comment type="caution">
    <text evidence="9">The sequence shown here is derived from an EMBL/GenBank/DDBJ whole genome shotgun (WGS) entry which is preliminary data.</text>
</comment>
<gene>
    <name evidence="9" type="ORF">JL106_13505</name>
</gene>
<keyword evidence="3" id="KW-0808">Transferase</keyword>
<keyword evidence="10" id="KW-1185">Reference proteome</keyword>
<keyword evidence="2" id="KW-1003">Cell membrane</keyword>
<accession>A0A939C016</accession>
<evidence type="ECO:0000256" key="1">
    <source>
        <dbReference type="ARBA" id="ARBA00004651"/>
    </source>
</evidence>
<dbReference type="AlphaFoldDB" id="A0A939C016"/>
<dbReference type="RefSeq" id="WP_205261228.1">
    <property type="nucleotide sequence ID" value="NZ_JAERWK010000016.1"/>
</dbReference>
<dbReference type="Proteomes" id="UP000663792">
    <property type="component" value="Unassembled WGS sequence"/>
</dbReference>
<feature type="transmembrane region" description="Helical" evidence="8">
    <location>
        <begin position="184"/>
        <end position="208"/>
    </location>
</feature>
<feature type="transmembrane region" description="Helical" evidence="8">
    <location>
        <begin position="349"/>
        <end position="368"/>
    </location>
</feature>
<evidence type="ECO:0000256" key="4">
    <source>
        <dbReference type="ARBA" id="ARBA00022692"/>
    </source>
</evidence>
<organism evidence="9 10">
    <name type="scientific">Nakamurella leprariae</name>
    <dbReference type="NCBI Taxonomy" id="2803911"/>
    <lineage>
        <taxon>Bacteria</taxon>
        <taxon>Bacillati</taxon>
        <taxon>Actinomycetota</taxon>
        <taxon>Actinomycetes</taxon>
        <taxon>Nakamurellales</taxon>
        <taxon>Nakamurellaceae</taxon>
        <taxon>Nakamurella</taxon>
    </lineage>
</organism>
<keyword evidence="6 8" id="KW-0472">Membrane</keyword>
<evidence type="ECO:0000256" key="7">
    <source>
        <dbReference type="ARBA" id="ARBA00024033"/>
    </source>
</evidence>
<evidence type="ECO:0000256" key="8">
    <source>
        <dbReference type="SAM" id="Phobius"/>
    </source>
</evidence>
<protein>
    <submittedName>
        <fullName evidence="9">Mannosyltransferase</fullName>
    </submittedName>
</protein>
<keyword evidence="9" id="KW-0328">Glycosyltransferase</keyword>
<dbReference type="GO" id="GO:0005886">
    <property type="term" value="C:plasma membrane"/>
    <property type="evidence" value="ECO:0007669"/>
    <property type="project" value="UniProtKB-SubCell"/>
</dbReference>